<evidence type="ECO:0000313" key="5">
    <source>
        <dbReference type="EMBL" id="AEE49111.1"/>
    </source>
</evidence>
<dbReference type="PIRSF" id="PIRSF001365">
    <property type="entry name" value="DHDPS"/>
    <property type="match status" value="1"/>
</dbReference>
<proteinExistence type="inferred from homology"/>
<organism evidence="5 6">
    <name type="scientific">Haliscomenobacter hydrossis (strain ATCC 27775 / DSM 1100 / LMG 10767 / O)</name>
    <dbReference type="NCBI Taxonomy" id="760192"/>
    <lineage>
        <taxon>Bacteria</taxon>
        <taxon>Pseudomonadati</taxon>
        <taxon>Bacteroidota</taxon>
        <taxon>Saprospiria</taxon>
        <taxon>Saprospirales</taxon>
        <taxon>Haliscomenobacteraceae</taxon>
        <taxon>Haliscomenobacter</taxon>
    </lineage>
</organism>
<dbReference type="SMART" id="SM01130">
    <property type="entry name" value="DHDPS"/>
    <property type="match status" value="1"/>
</dbReference>
<evidence type="ECO:0000256" key="2">
    <source>
        <dbReference type="PIRNR" id="PIRNR001365"/>
    </source>
</evidence>
<dbReference type="GO" id="GO:0008840">
    <property type="term" value="F:4-hydroxy-tetrahydrodipicolinate synthase activity"/>
    <property type="evidence" value="ECO:0007669"/>
    <property type="project" value="UniProtKB-EC"/>
</dbReference>
<feature type="binding site" evidence="4">
    <location>
        <position position="207"/>
    </location>
    <ligand>
        <name>pyruvate</name>
        <dbReference type="ChEBI" id="CHEBI:15361"/>
    </ligand>
</feature>
<keyword evidence="6" id="KW-1185">Reference proteome</keyword>
<reference evidence="5 6" key="1">
    <citation type="journal article" date="2011" name="Stand. Genomic Sci.">
        <title>Complete genome sequence of Haliscomenobacter hydrossis type strain (O).</title>
        <authorList>
            <consortium name="US DOE Joint Genome Institute (JGI-PGF)"/>
            <person name="Daligault H."/>
            <person name="Lapidus A."/>
            <person name="Zeytun A."/>
            <person name="Nolan M."/>
            <person name="Lucas S."/>
            <person name="Del Rio T.G."/>
            <person name="Tice H."/>
            <person name="Cheng J.F."/>
            <person name="Tapia R."/>
            <person name="Han C."/>
            <person name="Goodwin L."/>
            <person name="Pitluck S."/>
            <person name="Liolios K."/>
            <person name="Pagani I."/>
            <person name="Ivanova N."/>
            <person name="Huntemann M."/>
            <person name="Mavromatis K."/>
            <person name="Mikhailova N."/>
            <person name="Pati A."/>
            <person name="Chen A."/>
            <person name="Palaniappan K."/>
            <person name="Land M."/>
            <person name="Hauser L."/>
            <person name="Brambilla E.M."/>
            <person name="Rohde M."/>
            <person name="Verbarg S."/>
            <person name="Goker M."/>
            <person name="Bristow J."/>
            <person name="Eisen J.A."/>
            <person name="Markowitz V."/>
            <person name="Hugenholtz P."/>
            <person name="Kyrpides N.C."/>
            <person name="Klenk H.P."/>
            <person name="Woyke T."/>
        </authorList>
    </citation>
    <scope>NUCLEOTIDE SEQUENCE [LARGE SCALE GENOMIC DNA]</scope>
    <source>
        <strain evidence="6">ATCC 27775 / DSM 1100 / LMG 10767 / O</strain>
    </source>
</reference>
<dbReference type="Gene3D" id="3.20.20.70">
    <property type="entry name" value="Aldolase class I"/>
    <property type="match status" value="1"/>
</dbReference>
<accession>F4KTX5</accession>
<feature type="active site" description="Proton donor/acceptor" evidence="3">
    <location>
        <position position="137"/>
    </location>
</feature>
<keyword evidence="1 2" id="KW-0456">Lyase</keyword>
<dbReference type="InterPro" id="IPR002220">
    <property type="entry name" value="DapA-like"/>
</dbReference>
<comment type="similarity">
    <text evidence="2">Belongs to the DapA family.</text>
</comment>
<protein>
    <submittedName>
        <fullName evidence="5">Dihydrodipicolinate synthase</fullName>
        <ecNumber evidence="5">4.3.3.7</ecNumber>
    </submittedName>
</protein>
<dbReference type="AlphaFoldDB" id="F4KTX5"/>
<dbReference type="KEGG" id="hhy:Halhy_1214"/>
<dbReference type="SUPFAM" id="SSF51569">
    <property type="entry name" value="Aldolase"/>
    <property type="match status" value="1"/>
</dbReference>
<evidence type="ECO:0000313" key="6">
    <source>
        <dbReference type="Proteomes" id="UP000008461"/>
    </source>
</evidence>
<dbReference type="eggNOG" id="COG0329">
    <property type="taxonomic scope" value="Bacteria"/>
</dbReference>
<dbReference type="PANTHER" id="PTHR12128">
    <property type="entry name" value="DIHYDRODIPICOLINATE SYNTHASE"/>
    <property type="match status" value="1"/>
</dbReference>
<dbReference type="Proteomes" id="UP000008461">
    <property type="component" value="Chromosome"/>
</dbReference>
<dbReference type="STRING" id="760192.Halhy_1214"/>
<dbReference type="EC" id="4.3.3.7" evidence="5"/>
<dbReference type="HOGENOM" id="CLU_049343_5_0_10"/>
<reference key="2">
    <citation type="submission" date="2011-04" db="EMBL/GenBank/DDBJ databases">
        <title>Complete sequence of chromosome of Haliscomenobacter hydrossis DSM 1100.</title>
        <authorList>
            <consortium name="US DOE Joint Genome Institute (JGI-PGF)"/>
            <person name="Lucas S."/>
            <person name="Han J."/>
            <person name="Lapidus A."/>
            <person name="Bruce D."/>
            <person name="Goodwin L."/>
            <person name="Pitluck S."/>
            <person name="Peters L."/>
            <person name="Kyrpides N."/>
            <person name="Mavromatis K."/>
            <person name="Ivanova N."/>
            <person name="Ovchinnikova G."/>
            <person name="Pagani I."/>
            <person name="Daligault H."/>
            <person name="Detter J.C."/>
            <person name="Han C."/>
            <person name="Land M."/>
            <person name="Hauser L."/>
            <person name="Markowitz V."/>
            <person name="Cheng J.-F."/>
            <person name="Hugenholtz P."/>
            <person name="Woyke T."/>
            <person name="Wu D."/>
            <person name="Verbarg S."/>
            <person name="Frueling A."/>
            <person name="Brambilla E."/>
            <person name="Klenk H.-P."/>
            <person name="Eisen J.A."/>
        </authorList>
    </citation>
    <scope>NUCLEOTIDE SEQUENCE</scope>
    <source>
        <strain>DSM 1100</strain>
    </source>
</reference>
<dbReference type="CDD" id="cd00408">
    <property type="entry name" value="DHDPS-like"/>
    <property type="match status" value="1"/>
</dbReference>
<dbReference type="PANTHER" id="PTHR12128:SF72">
    <property type="entry name" value="DIHYDRODIPICOLINATE SYNTHASE"/>
    <property type="match status" value="1"/>
</dbReference>
<evidence type="ECO:0000256" key="3">
    <source>
        <dbReference type="PIRSR" id="PIRSR001365-1"/>
    </source>
</evidence>
<evidence type="ECO:0000256" key="4">
    <source>
        <dbReference type="PIRSR" id="PIRSR001365-2"/>
    </source>
</evidence>
<evidence type="ECO:0000256" key="1">
    <source>
        <dbReference type="ARBA" id="ARBA00023239"/>
    </source>
</evidence>
<dbReference type="PRINTS" id="PR00146">
    <property type="entry name" value="DHPICSNTHASE"/>
</dbReference>
<gene>
    <name evidence="5" type="ordered locus">Halhy_1214</name>
</gene>
<dbReference type="EMBL" id="CP002691">
    <property type="protein sequence ID" value="AEE49111.1"/>
    <property type="molecule type" value="Genomic_DNA"/>
</dbReference>
<dbReference type="Pfam" id="PF00701">
    <property type="entry name" value="DHDPS"/>
    <property type="match status" value="1"/>
</dbReference>
<dbReference type="InterPro" id="IPR013785">
    <property type="entry name" value="Aldolase_TIM"/>
</dbReference>
<dbReference type="OrthoDB" id="9778880at2"/>
<name>F4KTX5_HALH1</name>
<feature type="active site" description="Schiff-base intermediate with substrate" evidence="3">
    <location>
        <position position="165"/>
    </location>
</feature>
<sequence>MKAFEWTGVFPALTTKFNSQEELDLPLFGKNLQAQVAGGVNGIILGGSLGEASTITEGEKESLVKFSLEQLEGAIPVVLNIAEGSTREAVRQAELAQAWGADGLMLLPPMRYKADDRETTAFFRSVAQSTDLPIMLYNNPVDYKIEITLEMFESLIEEKNITAVKESTRDVSNVTRLVNRFGNRLKILCGVDTLALEELVLGADGWVAGLVCAFPAETVTIYRLVKAGKIAEALKIYRWFLPLLELDLHPKLVQYIKLAEQATGIGSEHVRAPRLILEGAERARILKIIQDGIAKRPQL</sequence>
<dbReference type="RefSeq" id="WP_013763666.1">
    <property type="nucleotide sequence ID" value="NC_015510.1"/>
</dbReference>